<dbReference type="PANTHER" id="PTHR33546">
    <property type="entry name" value="LARGE, MULTIFUNCTIONAL SECRETED PROTEIN-RELATED"/>
    <property type="match status" value="1"/>
</dbReference>
<dbReference type="InterPro" id="IPR036909">
    <property type="entry name" value="Cyt_c-like_dom_sf"/>
</dbReference>
<proteinExistence type="predicted"/>
<dbReference type="InterPro" id="IPR013428">
    <property type="entry name" value="Membrane-bound_put_N"/>
</dbReference>
<feature type="domain" description="Cytochrome c" evidence="6">
    <location>
        <begin position="867"/>
        <end position="1004"/>
    </location>
</feature>
<dbReference type="SUPFAM" id="SSF63829">
    <property type="entry name" value="Calcium-dependent phosphotriesterase"/>
    <property type="match status" value="1"/>
</dbReference>
<keyword evidence="1 4" id="KW-0349">Heme</keyword>
<dbReference type="InterPro" id="IPR009056">
    <property type="entry name" value="Cyt_c-like_dom"/>
</dbReference>
<dbReference type="AlphaFoldDB" id="A0A2K8Z335"/>
<dbReference type="SUPFAM" id="SSF46626">
    <property type="entry name" value="Cytochrome c"/>
    <property type="match status" value="1"/>
</dbReference>
<keyword evidence="2 4" id="KW-0479">Metal-binding</keyword>
<dbReference type="Pfam" id="PF23500">
    <property type="entry name" value="DUF7133"/>
    <property type="match status" value="2"/>
</dbReference>
<keyword evidence="3 4" id="KW-0408">Iron</keyword>
<dbReference type="InterPro" id="IPR011989">
    <property type="entry name" value="ARM-like"/>
</dbReference>
<keyword evidence="8" id="KW-1185">Reference proteome</keyword>
<dbReference type="InterPro" id="IPR016024">
    <property type="entry name" value="ARM-type_fold"/>
</dbReference>
<reference evidence="7 8" key="1">
    <citation type="submission" date="2017-11" db="EMBL/GenBank/DDBJ databases">
        <title>Taxonomic description and genome sequences of Spirosoma HA7 sp. nov., isolated from pollen microhabitat of Corylus avellana.</title>
        <authorList>
            <person name="Ambika Manirajan B."/>
            <person name="Suarez C."/>
            <person name="Ratering S."/>
            <person name="Geissler-Plaum R."/>
            <person name="Cardinale M."/>
            <person name="Sylvia S."/>
        </authorList>
    </citation>
    <scope>NUCLEOTIDE SEQUENCE [LARGE SCALE GENOMIC DNA]</scope>
    <source>
        <strain evidence="7 8">HA7</strain>
    </source>
</reference>
<evidence type="ECO:0000256" key="4">
    <source>
        <dbReference type="PROSITE-ProRule" id="PRU00433"/>
    </source>
</evidence>
<evidence type="ECO:0000259" key="6">
    <source>
        <dbReference type="PROSITE" id="PS51007"/>
    </source>
</evidence>
<organism evidence="7 8">
    <name type="scientific">Spirosoma pollinicola</name>
    <dbReference type="NCBI Taxonomy" id="2057025"/>
    <lineage>
        <taxon>Bacteria</taxon>
        <taxon>Pseudomonadati</taxon>
        <taxon>Bacteroidota</taxon>
        <taxon>Cytophagia</taxon>
        <taxon>Cytophagales</taxon>
        <taxon>Cytophagaceae</taxon>
        <taxon>Spirosoma</taxon>
    </lineage>
</organism>
<dbReference type="InterPro" id="IPR011042">
    <property type="entry name" value="6-blade_b-propeller_TolB-like"/>
</dbReference>
<evidence type="ECO:0000256" key="2">
    <source>
        <dbReference type="ARBA" id="ARBA00022723"/>
    </source>
</evidence>
<sequence length="1163" mass="127335">MNVKNGTWPLRLLRKISLFSVVLLITSAINQDAQNDIPDPDPTRELASFKVADGFEVTLFAAEPLVAKPIQMNWDADGRLWVVSSTAYPHLKTGETANDKIFVLEDTDGDGKADKSTIFAEGLLTPTGILPGDGGVYVANSTEILHFMDTDGDGKADKKRRILNGFGTADTHHLIHTFRWGPEGLLYFNQSIYIYSHVETPSGIKRLEGGGVWQLNPKHLELDIYAKGLVNPWGLQFDRWGQSFLTDGAGFEGINYAFPGATFLTSPGAARILRGLNPGQPKHSGLDVISGRHLPESWQGSVITNDFRANRINRFKLEEQGSGYASRQVEDLMWTDNVAFRPVDISVGPDGAIYVADWYNPIIQHGEVDFHDPRRDQQHGRIWRIVAKNRPLVKKPALTKASVPELLDALKLPEDWTRSQAKQVLKAHGATEVVPALQKWVQGLDKTNSDYEHNLLEALWVYQTLEVVNEPLLVQLLSAENHKARAAALRALELWYPKLTNVSALLTKAVADKHPQVRMEAVIALRKVKTPEAVRTALSVLDNPMDEFLDYALWQTVREGEPLWANRLKKDPDFLGDARKTVFALKSVSSPEAVTQLRQLYQRGKVPEDYKKDVLGSIAKFGSAADIGGLFEKELQVKGSSAKEVAMVLSTLEEAASRDVKPAGDLDRITDFIDSDDETVSTSAIRLIGLWHVDELTGTLVNLAQKGDKTVQKAALDALTTLNNDKARTSLVTLTTAKNPTDLRLAAASQLVSVNAAEAARISADLLRTLPAQTDVSPLFNAFLASKQGAQALADELNARKIPEKMAIAGRQAMQRNVPYNRRNSDDVKLLAKALEASGGVLPVEKMPQELTAEEISSLAKTVSQTADPIKGEMVFRKSNLTCLTCHAIGGAGGRIGPDLSSLGTSSPVETITRSILYPNLSIKEGYELQRLVKKDGSEQLGYLVSNGTSELVIRDVTGSEISIPKSQVKSIEKVPGSLMPAGLTAGLDKEEFINLLGFLSKMGESGKFRVPTARFVRRWNTVSPTKEFAKKLREEGVGAVVKDNTKLALQPAYSKVSGDLPMEELPVIVANANKTYSVVRFDIEVVSKGNVSLGLNTMAGLTAWVDQKPVKLTNNGLVAELSQGIHTFTLAIDRTLHKDDPLSIQLLDADNSPAQTRLVMGR</sequence>
<dbReference type="Gene3D" id="1.10.760.10">
    <property type="entry name" value="Cytochrome c-like domain"/>
    <property type="match status" value="1"/>
</dbReference>
<protein>
    <submittedName>
        <fullName evidence="7">Dehydrogenase</fullName>
    </submittedName>
</protein>
<dbReference type="Gene3D" id="2.120.10.30">
    <property type="entry name" value="TolB, C-terminal domain"/>
    <property type="match status" value="1"/>
</dbReference>
<dbReference type="OrthoDB" id="9808161at2"/>
<dbReference type="EMBL" id="CP025096">
    <property type="protein sequence ID" value="AUD04251.1"/>
    <property type="molecule type" value="Genomic_DNA"/>
</dbReference>
<name>A0A2K8Z335_9BACT</name>
<evidence type="ECO:0000256" key="5">
    <source>
        <dbReference type="SAM" id="SignalP"/>
    </source>
</evidence>
<dbReference type="InterPro" id="IPR013427">
    <property type="entry name" value="Haem-bd_dom_put"/>
</dbReference>
<gene>
    <name evidence="7" type="ORF">CWM47_21845</name>
</gene>
<dbReference type="GO" id="GO:0020037">
    <property type="term" value="F:heme binding"/>
    <property type="evidence" value="ECO:0007669"/>
    <property type="project" value="InterPro"/>
</dbReference>
<dbReference type="PROSITE" id="PS51007">
    <property type="entry name" value="CYTC"/>
    <property type="match status" value="1"/>
</dbReference>
<keyword evidence="5" id="KW-0732">Signal</keyword>
<accession>A0A2K8Z335</accession>
<dbReference type="InterPro" id="IPR055557">
    <property type="entry name" value="DUF7133"/>
</dbReference>
<evidence type="ECO:0000313" key="7">
    <source>
        <dbReference type="EMBL" id="AUD04251.1"/>
    </source>
</evidence>
<dbReference type="RefSeq" id="WP_100990317.1">
    <property type="nucleotide sequence ID" value="NZ_CP025096.1"/>
</dbReference>
<feature type="signal peptide" evidence="5">
    <location>
        <begin position="1"/>
        <end position="33"/>
    </location>
</feature>
<dbReference type="Gene3D" id="1.25.10.10">
    <property type="entry name" value="Leucine-rich Repeat Variant"/>
    <property type="match status" value="2"/>
</dbReference>
<dbReference type="PANTHER" id="PTHR33546:SF1">
    <property type="entry name" value="LARGE, MULTIFUNCTIONAL SECRETED PROTEIN"/>
    <property type="match status" value="1"/>
</dbReference>
<evidence type="ECO:0000256" key="1">
    <source>
        <dbReference type="ARBA" id="ARBA00022617"/>
    </source>
</evidence>
<feature type="chain" id="PRO_5014596998" evidence="5">
    <location>
        <begin position="34"/>
        <end position="1163"/>
    </location>
</feature>
<evidence type="ECO:0000313" key="8">
    <source>
        <dbReference type="Proteomes" id="UP000232883"/>
    </source>
</evidence>
<dbReference type="Proteomes" id="UP000232883">
    <property type="component" value="Chromosome"/>
</dbReference>
<dbReference type="SUPFAM" id="SSF48371">
    <property type="entry name" value="ARM repeat"/>
    <property type="match status" value="2"/>
</dbReference>
<dbReference type="NCBIfam" id="TIGR02604">
    <property type="entry name" value="Piru_Ver_Nterm"/>
    <property type="match status" value="1"/>
</dbReference>
<dbReference type="Pfam" id="PF13646">
    <property type="entry name" value="HEAT_2"/>
    <property type="match status" value="2"/>
</dbReference>
<dbReference type="KEGG" id="spir:CWM47_21845"/>
<evidence type="ECO:0000256" key="3">
    <source>
        <dbReference type="ARBA" id="ARBA00023004"/>
    </source>
</evidence>
<dbReference type="GO" id="GO:0046872">
    <property type="term" value="F:metal ion binding"/>
    <property type="evidence" value="ECO:0007669"/>
    <property type="project" value="UniProtKB-KW"/>
</dbReference>
<dbReference type="GO" id="GO:0009055">
    <property type="term" value="F:electron transfer activity"/>
    <property type="evidence" value="ECO:0007669"/>
    <property type="project" value="InterPro"/>
</dbReference>
<dbReference type="NCBIfam" id="TIGR02603">
    <property type="entry name" value="CxxCH_TIGR02603"/>
    <property type="match status" value="1"/>
</dbReference>